<dbReference type="Pfam" id="PF04828">
    <property type="entry name" value="GFA"/>
    <property type="match status" value="1"/>
</dbReference>
<evidence type="ECO:0000259" key="5">
    <source>
        <dbReference type="PROSITE" id="PS51891"/>
    </source>
</evidence>
<dbReference type="Proteomes" id="UP000803844">
    <property type="component" value="Unassembled WGS sequence"/>
</dbReference>
<name>A0A9P4XUH4_CRYP1</name>
<dbReference type="EMBL" id="MU032352">
    <property type="protein sequence ID" value="KAF3760975.1"/>
    <property type="molecule type" value="Genomic_DNA"/>
</dbReference>
<dbReference type="SUPFAM" id="SSF51316">
    <property type="entry name" value="Mss4-like"/>
    <property type="match status" value="2"/>
</dbReference>
<keyword evidence="7" id="KW-1185">Reference proteome</keyword>
<feature type="domain" description="CENP-V/GFA" evidence="5">
    <location>
        <begin position="11"/>
        <end position="139"/>
    </location>
</feature>
<evidence type="ECO:0000256" key="2">
    <source>
        <dbReference type="ARBA" id="ARBA00022723"/>
    </source>
</evidence>
<dbReference type="Gene3D" id="3.90.1590.10">
    <property type="entry name" value="glutathione-dependent formaldehyde- activating enzyme (gfa)"/>
    <property type="match status" value="1"/>
</dbReference>
<evidence type="ECO:0000313" key="6">
    <source>
        <dbReference type="EMBL" id="KAF3760975.1"/>
    </source>
</evidence>
<protein>
    <recommendedName>
        <fullName evidence="5">CENP-V/GFA domain-containing protein</fullName>
    </recommendedName>
</protein>
<gene>
    <name evidence="6" type="ORF">M406DRAFT_267186</name>
</gene>
<reference evidence="6" key="1">
    <citation type="journal article" date="2020" name="Phytopathology">
        <title>Genome sequence of the chestnut blight fungus Cryphonectria parasitica EP155: A fundamental resource for an archetypical invasive plant pathogen.</title>
        <authorList>
            <person name="Crouch J.A."/>
            <person name="Dawe A."/>
            <person name="Aerts A."/>
            <person name="Barry K."/>
            <person name="Churchill A.C.L."/>
            <person name="Grimwood J."/>
            <person name="Hillman B."/>
            <person name="Milgroom M.G."/>
            <person name="Pangilinan J."/>
            <person name="Smith M."/>
            <person name="Salamov A."/>
            <person name="Schmutz J."/>
            <person name="Yadav J."/>
            <person name="Grigoriev I.V."/>
            <person name="Nuss D."/>
        </authorList>
    </citation>
    <scope>NUCLEOTIDE SEQUENCE</scope>
    <source>
        <strain evidence="6">EP155</strain>
    </source>
</reference>
<dbReference type="AlphaFoldDB" id="A0A9P4XUH4"/>
<evidence type="ECO:0000313" key="7">
    <source>
        <dbReference type="Proteomes" id="UP000803844"/>
    </source>
</evidence>
<dbReference type="GO" id="GO:0046872">
    <property type="term" value="F:metal ion binding"/>
    <property type="evidence" value="ECO:0007669"/>
    <property type="project" value="UniProtKB-KW"/>
</dbReference>
<sequence length="398" mass="44491">MASQNDNNVHITAQCLCKTHTFTAVVQRSSLPLGATTCHCDSCRHLTGAMYSNDIAWPGDYEAIRTSTLKTYDFSKVLQILYCGTCSSTMFWDMPQRKDGSVGGENGRQYGLFTGCLVDDGPQGLVKMIDHMFVGDTIDGGASLWMRKPNGDGQSVPRWSELKHTSEKLADDWPAMAFPTADWKSGTEEIPFRCHCKGVNLVFQSGQALREYAAMEAQKLPWFVDPVSRKPVVGTDACKSCRTSFGIDFVNWTFAFLKHVAYPTTTSTTADDAAEFPKTVQDLYAAVSTDIKTRDPRLGTLAVYRSSEGVKRYFCSRCSACVFYANDKNGVFVDIAMGLFDVEKSRAEGTFLWLFGGPFKHRGDVQEGWRGDWLKSLEAGSEELRKERDFPEWWKLGR</sequence>
<keyword evidence="2" id="KW-0479">Metal-binding</keyword>
<evidence type="ECO:0000256" key="1">
    <source>
        <dbReference type="ARBA" id="ARBA00005495"/>
    </source>
</evidence>
<dbReference type="RefSeq" id="XP_040771954.1">
    <property type="nucleotide sequence ID" value="XM_040917861.1"/>
</dbReference>
<comment type="caution">
    <text evidence="6">The sequence shown here is derived from an EMBL/GenBank/DDBJ whole genome shotgun (WGS) entry which is preliminary data.</text>
</comment>
<keyword evidence="4" id="KW-0456">Lyase</keyword>
<proteinExistence type="inferred from homology"/>
<organism evidence="6 7">
    <name type="scientific">Cryphonectria parasitica (strain ATCC 38755 / EP155)</name>
    <dbReference type="NCBI Taxonomy" id="660469"/>
    <lineage>
        <taxon>Eukaryota</taxon>
        <taxon>Fungi</taxon>
        <taxon>Dikarya</taxon>
        <taxon>Ascomycota</taxon>
        <taxon>Pezizomycotina</taxon>
        <taxon>Sordariomycetes</taxon>
        <taxon>Sordariomycetidae</taxon>
        <taxon>Diaporthales</taxon>
        <taxon>Cryphonectriaceae</taxon>
        <taxon>Cryphonectria-Endothia species complex</taxon>
        <taxon>Cryphonectria</taxon>
    </lineage>
</organism>
<dbReference type="PROSITE" id="PS51891">
    <property type="entry name" value="CENP_V_GFA"/>
    <property type="match status" value="1"/>
</dbReference>
<dbReference type="PANTHER" id="PTHR33337:SF31">
    <property type="entry name" value="DUF636 DOMAIN PROTEIN (AFU_ORTHOLOGUE AFUA_2G12650)"/>
    <property type="match status" value="1"/>
</dbReference>
<accession>A0A9P4XUH4</accession>
<comment type="similarity">
    <text evidence="1">Belongs to the Gfa family.</text>
</comment>
<dbReference type="InterPro" id="IPR011057">
    <property type="entry name" value="Mss4-like_sf"/>
</dbReference>
<evidence type="ECO:0000256" key="4">
    <source>
        <dbReference type="ARBA" id="ARBA00023239"/>
    </source>
</evidence>
<dbReference type="InterPro" id="IPR006913">
    <property type="entry name" value="CENP-V/GFA"/>
</dbReference>
<keyword evidence="3" id="KW-0862">Zinc</keyword>
<dbReference type="GO" id="GO:0016846">
    <property type="term" value="F:carbon-sulfur lyase activity"/>
    <property type="evidence" value="ECO:0007669"/>
    <property type="project" value="InterPro"/>
</dbReference>
<dbReference type="Gene3D" id="2.170.150.70">
    <property type="match status" value="1"/>
</dbReference>
<dbReference type="PANTHER" id="PTHR33337">
    <property type="entry name" value="GFA DOMAIN-CONTAINING PROTEIN"/>
    <property type="match status" value="1"/>
</dbReference>
<dbReference type="OrthoDB" id="5422068at2759"/>
<dbReference type="GeneID" id="63834990"/>
<evidence type="ECO:0000256" key="3">
    <source>
        <dbReference type="ARBA" id="ARBA00022833"/>
    </source>
</evidence>